<feature type="signal peptide" evidence="1">
    <location>
        <begin position="1"/>
        <end position="21"/>
    </location>
</feature>
<evidence type="ECO:0000313" key="3">
    <source>
        <dbReference type="Proteomes" id="UP000515861"/>
    </source>
</evidence>
<evidence type="ECO:0008006" key="4">
    <source>
        <dbReference type="Google" id="ProtNLM"/>
    </source>
</evidence>
<sequence>MRLPAIRTVLAIVALAAPLTACNLINRASRPAVAARSVVPVDFIGCSLADPVAFTPDPAIHDRYLGRYMWGASVLDVVRENDRLLLRAPVGTASIRPLSAPGGPVFVDACGASYTFTTAPDGQTAILHLQRAEGRGTWHRTAFRP</sequence>
<gene>
    <name evidence="2" type="ORF">H8M03_06975</name>
</gene>
<organism evidence="2 3">
    <name type="scientific">Sphingomonas sabuli</name>
    <dbReference type="NCBI Taxonomy" id="2764186"/>
    <lineage>
        <taxon>Bacteria</taxon>
        <taxon>Pseudomonadati</taxon>
        <taxon>Pseudomonadota</taxon>
        <taxon>Alphaproteobacteria</taxon>
        <taxon>Sphingomonadales</taxon>
        <taxon>Sphingomonadaceae</taxon>
        <taxon>Sphingomonas</taxon>
    </lineage>
</organism>
<proteinExistence type="predicted"/>
<dbReference type="Proteomes" id="UP000515861">
    <property type="component" value="Chromosome"/>
</dbReference>
<keyword evidence="3" id="KW-1185">Reference proteome</keyword>
<dbReference type="EMBL" id="CP060697">
    <property type="protein sequence ID" value="QNM81808.1"/>
    <property type="molecule type" value="Genomic_DNA"/>
</dbReference>
<accession>A0A7G9KZK9</accession>
<evidence type="ECO:0000313" key="2">
    <source>
        <dbReference type="EMBL" id="QNM81808.1"/>
    </source>
</evidence>
<reference evidence="2 3" key="1">
    <citation type="submission" date="2020-08" db="EMBL/GenBank/DDBJ databases">
        <title>Sphingomonas sp. sand1-3 16S ribosomal RNA gene Genome sequencing and assembly.</title>
        <authorList>
            <person name="Kang M."/>
        </authorList>
    </citation>
    <scope>NUCLEOTIDE SEQUENCE [LARGE SCALE GENOMIC DNA]</scope>
    <source>
        <strain evidence="3">sand1-3</strain>
    </source>
</reference>
<keyword evidence="1" id="KW-0732">Signal</keyword>
<protein>
    <recommendedName>
        <fullName evidence="4">Lipoprotein</fullName>
    </recommendedName>
</protein>
<dbReference type="AlphaFoldDB" id="A0A7G9KZK9"/>
<dbReference type="KEGG" id="ssau:H8M03_06975"/>
<evidence type="ECO:0000256" key="1">
    <source>
        <dbReference type="SAM" id="SignalP"/>
    </source>
</evidence>
<dbReference type="RefSeq" id="WP_187478764.1">
    <property type="nucleotide sequence ID" value="NZ_CP060697.1"/>
</dbReference>
<feature type="chain" id="PRO_5028828149" description="Lipoprotein" evidence="1">
    <location>
        <begin position="22"/>
        <end position="145"/>
    </location>
</feature>
<name>A0A7G9KZK9_9SPHN</name>